<dbReference type="PANTHER" id="PTHR48081">
    <property type="entry name" value="AB HYDROLASE SUPERFAMILY PROTEIN C4A8.06C"/>
    <property type="match status" value="1"/>
</dbReference>
<proteinExistence type="predicted"/>
<dbReference type="Pfam" id="PF07859">
    <property type="entry name" value="Abhydrolase_3"/>
    <property type="match status" value="1"/>
</dbReference>
<dbReference type="PANTHER" id="PTHR48081:SF8">
    <property type="entry name" value="ALPHA_BETA HYDROLASE FOLD-3 DOMAIN-CONTAINING PROTEIN-RELATED"/>
    <property type="match status" value="1"/>
</dbReference>
<dbReference type="RefSeq" id="XP_056034877.1">
    <property type="nucleotide sequence ID" value="XM_056178870.1"/>
</dbReference>
<dbReference type="KEGG" id="som:SOMG_00071"/>
<evidence type="ECO:0000256" key="1">
    <source>
        <dbReference type="ARBA" id="ARBA00022801"/>
    </source>
</evidence>
<protein>
    <submittedName>
        <fullName evidence="3">Esterase/lipase, implicated in cellular detoxification</fullName>
    </submittedName>
</protein>
<dbReference type="InterPro" id="IPR013094">
    <property type="entry name" value="AB_hydrolase_3"/>
</dbReference>
<dbReference type="Proteomes" id="UP001212411">
    <property type="component" value="Chromosome 1"/>
</dbReference>
<accession>A0AAE9W5X7</accession>
<feature type="domain" description="Alpha/beta hydrolase fold-3" evidence="2">
    <location>
        <begin position="103"/>
        <end position="315"/>
    </location>
</feature>
<organism evidence="3 4">
    <name type="scientific">Schizosaccharomyces osmophilus</name>
    <dbReference type="NCBI Taxonomy" id="2545709"/>
    <lineage>
        <taxon>Eukaryota</taxon>
        <taxon>Fungi</taxon>
        <taxon>Dikarya</taxon>
        <taxon>Ascomycota</taxon>
        <taxon>Taphrinomycotina</taxon>
        <taxon>Schizosaccharomycetes</taxon>
        <taxon>Schizosaccharomycetales</taxon>
        <taxon>Schizosaccharomycetaceae</taxon>
        <taxon>Schizosaccharomyces</taxon>
    </lineage>
</organism>
<evidence type="ECO:0000313" key="4">
    <source>
        <dbReference type="Proteomes" id="UP001212411"/>
    </source>
</evidence>
<dbReference type="SUPFAM" id="SSF53474">
    <property type="entry name" value="alpha/beta-Hydrolases"/>
    <property type="match status" value="1"/>
</dbReference>
<evidence type="ECO:0000313" key="3">
    <source>
        <dbReference type="EMBL" id="WBW70634.1"/>
    </source>
</evidence>
<dbReference type="AlphaFoldDB" id="A0AAE9W5X7"/>
<reference evidence="3 4" key="1">
    <citation type="journal article" date="2023" name="G3 (Bethesda)">
        <title>A high-quality reference genome for the fission yeast Schizosaccharomyces osmophilus.</title>
        <authorList>
            <person name="Jia G.S."/>
            <person name="Zhang W.C."/>
            <person name="Liang Y."/>
            <person name="Liu X.H."/>
            <person name="Rhind N."/>
            <person name="Pidoux A."/>
            <person name="Brysch-Herzberg M."/>
            <person name="Du L.L."/>
        </authorList>
    </citation>
    <scope>NUCLEOTIDE SEQUENCE [LARGE SCALE GENOMIC DNA]</scope>
    <source>
        <strain evidence="3 4">CBS 15793</strain>
    </source>
</reference>
<dbReference type="GeneID" id="80873559"/>
<sequence length="341" mass="37462">MTRTATETIIPLDDSVKGKLDPEYVDFYNKYICSNLPIVLTHTFPVDFLRSNGNVMPGQSDLLPVMSTQNIIIPRKHTKAPTGVSVRIFQPHGDAPEGGWPCLLWFHGGGWVLGNINTENSFATHMCEQAKCVVVNVDYRLAPENPFPACIEDGWETLLYCYEAANVLGINPKKIAVGGSSAGGNISAVLSHSITSSSFDYPPLVLQLLVVPVCDNTASAESHTSWKLFENTPQLPAAKMLWYRKHYLPDEKDWNNPKASPFFYAESSFRKVCPALICAAGCDVLSTEAVQYHEKLLNAGVKSNIKVYEGCPHPVMAMDAVLRKGRILNKDATDALLAAFS</sequence>
<dbReference type="GO" id="GO:0016787">
    <property type="term" value="F:hydrolase activity"/>
    <property type="evidence" value="ECO:0007669"/>
    <property type="project" value="UniProtKB-KW"/>
</dbReference>
<dbReference type="InterPro" id="IPR029058">
    <property type="entry name" value="AB_hydrolase_fold"/>
</dbReference>
<dbReference type="Gene3D" id="3.40.50.1820">
    <property type="entry name" value="alpha/beta hydrolase"/>
    <property type="match status" value="1"/>
</dbReference>
<name>A0AAE9W5X7_9SCHI</name>
<dbReference type="EMBL" id="CP115611">
    <property type="protein sequence ID" value="WBW70634.1"/>
    <property type="molecule type" value="Genomic_DNA"/>
</dbReference>
<evidence type="ECO:0000259" key="2">
    <source>
        <dbReference type="Pfam" id="PF07859"/>
    </source>
</evidence>
<keyword evidence="4" id="KW-1185">Reference proteome</keyword>
<keyword evidence="1" id="KW-0378">Hydrolase</keyword>
<gene>
    <name evidence="3" type="ORF">SOMG_00071</name>
</gene>
<dbReference type="InterPro" id="IPR050300">
    <property type="entry name" value="GDXG_lipolytic_enzyme"/>
</dbReference>